<evidence type="ECO:0000313" key="1">
    <source>
        <dbReference type="EMBL" id="GBM17214.1"/>
    </source>
</evidence>
<dbReference type="EMBL" id="BGPR01089927">
    <property type="protein sequence ID" value="GBM17273.1"/>
    <property type="molecule type" value="Genomic_DNA"/>
</dbReference>
<keyword evidence="5" id="KW-1185">Reference proteome</keyword>
<organism evidence="3 5">
    <name type="scientific">Araneus ventricosus</name>
    <name type="common">Orbweaver spider</name>
    <name type="synonym">Epeira ventricosa</name>
    <dbReference type="NCBI Taxonomy" id="182803"/>
    <lineage>
        <taxon>Eukaryota</taxon>
        <taxon>Metazoa</taxon>
        <taxon>Ecdysozoa</taxon>
        <taxon>Arthropoda</taxon>
        <taxon>Chelicerata</taxon>
        <taxon>Arachnida</taxon>
        <taxon>Araneae</taxon>
        <taxon>Araneomorphae</taxon>
        <taxon>Entelegynae</taxon>
        <taxon>Araneoidea</taxon>
        <taxon>Araneidae</taxon>
        <taxon>Araneus</taxon>
    </lineage>
</organism>
<gene>
    <name evidence="1" type="ORF">AVEN_102777_1</name>
    <name evidence="3" type="ORF">AVEN_116928_1</name>
    <name evidence="4" type="ORF">AVEN_182916_1</name>
    <name evidence="2" type="ORF">AVEN_69788_1</name>
</gene>
<dbReference type="Proteomes" id="UP000499080">
    <property type="component" value="Unassembled WGS sequence"/>
</dbReference>
<evidence type="ECO:0000313" key="2">
    <source>
        <dbReference type="EMBL" id="GBM17234.1"/>
    </source>
</evidence>
<evidence type="ECO:0000313" key="3">
    <source>
        <dbReference type="EMBL" id="GBM17251.1"/>
    </source>
</evidence>
<evidence type="ECO:0000313" key="5">
    <source>
        <dbReference type="Proteomes" id="UP000499080"/>
    </source>
</evidence>
<reference evidence="3 5" key="1">
    <citation type="journal article" date="2019" name="Sci. Rep.">
        <title>Orb-weaving spider Araneus ventricosus genome elucidates the spidroin gene catalogue.</title>
        <authorList>
            <person name="Kono N."/>
            <person name="Nakamura H."/>
            <person name="Ohtoshi R."/>
            <person name="Moran D.A.P."/>
            <person name="Shinohara A."/>
            <person name="Yoshida Y."/>
            <person name="Fujiwara M."/>
            <person name="Mori M."/>
            <person name="Tomita M."/>
            <person name="Arakawa K."/>
        </authorList>
    </citation>
    <scope>NUCLEOTIDE SEQUENCE [LARGE SCALE GENOMIC DNA]</scope>
</reference>
<comment type="caution">
    <text evidence="3">The sequence shown here is derived from an EMBL/GenBank/DDBJ whole genome shotgun (WGS) entry which is preliminary data.</text>
</comment>
<name>A0A4Y2DKH3_ARAVE</name>
<dbReference type="EMBL" id="BGPR01089922">
    <property type="protein sequence ID" value="GBM17234.1"/>
    <property type="molecule type" value="Genomic_DNA"/>
</dbReference>
<proteinExistence type="predicted"/>
<sequence length="134" mass="15581">MLQHIGKKKASTAVEQKSDQRMLKLRKKNFEAQKIIDSKPRSPSCYTFCRNTCDAEVIGIICLKSTWQSLQFISRKHDWNTKQQLVTTGIQKREGDITSHQFFTSPSHLAERKKKKARVFHLVAIHALLRKNLF</sequence>
<accession>A0A4Y2DKH3</accession>
<evidence type="ECO:0000313" key="4">
    <source>
        <dbReference type="EMBL" id="GBM17273.1"/>
    </source>
</evidence>
<protein>
    <submittedName>
        <fullName evidence="3">Uncharacterized protein</fullName>
    </submittedName>
</protein>
<dbReference type="EMBL" id="BGPR01089924">
    <property type="protein sequence ID" value="GBM17251.1"/>
    <property type="molecule type" value="Genomic_DNA"/>
</dbReference>
<dbReference type="EMBL" id="BGPR01089917">
    <property type="protein sequence ID" value="GBM17214.1"/>
    <property type="molecule type" value="Genomic_DNA"/>
</dbReference>
<dbReference type="AlphaFoldDB" id="A0A4Y2DKH3"/>